<name>A0ABV6UYD8_9ACTN</name>
<keyword evidence="2" id="KW-0378">Hydrolase</keyword>
<accession>A0ABV6UYD8</accession>
<feature type="compositionally biased region" description="Basic and acidic residues" evidence="1">
    <location>
        <begin position="1"/>
        <end position="13"/>
    </location>
</feature>
<dbReference type="InterPro" id="IPR044925">
    <property type="entry name" value="His-Me_finger_sf"/>
</dbReference>
<feature type="region of interest" description="Disordered" evidence="1">
    <location>
        <begin position="1"/>
        <end position="21"/>
    </location>
</feature>
<keyword evidence="2" id="KW-0540">Nuclease</keyword>
<keyword evidence="2" id="KW-0255">Endonuclease</keyword>
<dbReference type="Gene3D" id="3.40.1800.10">
    <property type="entry name" value="His-Me finger endonucleases"/>
    <property type="match status" value="1"/>
</dbReference>
<dbReference type="EMBL" id="JBHEZZ010000029">
    <property type="protein sequence ID" value="MFC1406417.1"/>
    <property type="molecule type" value="Genomic_DNA"/>
</dbReference>
<organism evidence="2 3">
    <name type="scientific">Streptacidiphilus cavernicola</name>
    <dbReference type="NCBI Taxonomy" id="3342716"/>
    <lineage>
        <taxon>Bacteria</taxon>
        <taxon>Bacillati</taxon>
        <taxon>Actinomycetota</taxon>
        <taxon>Actinomycetes</taxon>
        <taxon>Kitasatosporales</taxon>
        <taxon>Streptomycetaceae</taxon>
        <taxon>Streptacidiphilus</taxon>
    </lineage>
</organism>
<evidence type="ECO:0000313" key="3">
    <source>
        <dbReference type="Proteomes" id="UP001592528"/>
    </source>
</evidence>
<gene>
    <name evidence="2" type="ORF">ACEZDJ_34480</name>
</gene>
<comment type="caution">
    <text evidence="2">The sequence shown here is derived from an EMBL/GenBank/DDBJ whole genome shotgun (WGS) entry which is preliminary data.</text>
</comment>
<evidence type="ECO:0000313" key="2">
    <source>
        <dbReference type="EMBL" id="MFC1406417.1"/>
    </source>
</evidence>
<evidence type="ECO:0000256" key="1">
    <source>
        <dbReference type="SAM" id="MobiDB-lite"/>
    </source>
</evidence>
<dbReference type="RefSeq" id="WP_084715132.1">
    <property type="nucleotide sequence ID" value="NZ_JBHEZZ010000029.1"/>
</dbReference>
<protein>
    <submittedName>
        <fullName evidence="2">Endonuclease VII domain-containing protein</fullName>
    </submittedName>
</protein>
<reference evidence="2 3" key="1">
    <citation type="submission" date="2024-09" db="EMBL/GenBank/DDBJ databases">
        <authorList>
            <person name="Lee S.D."/>
        </authorList>
    </citation>
    <scope>NUCLEOTIDE SEQUENCE [LARGE SCALE GENOMIC DNA]</scope>
    <source>
        <strain evidence="2 3">N1-5</strain>
    </source>
</reference>
<dbReference type="Pfam" id="PF02945">
    <property type="entry name" value="Endonuclease_7"/>
    <property type="match status" value="1"/>
</dbReference>
<dbReference type="SUPFAM" id="SSF54060">
    <property type="entry name" value="His-Me finger endonucleases"/>
    <property type="match status" value="1"/>
</dbReference>
<sequence>MCKKAGSDLKDHGIQGLEGARPSRPCFCAICLTPGPEHVDHDHKTGRVRAILCFNCNGGLGQFKDRPDLLRRGADYLEGNVWKPTLVAPGVYRLPS</sequence>
<keyword evidence="3" id="KW-1185">Reference proteome</keyword>
<dbReference type="InterPro" id="IPR004211">
    <property type="entry name" value="Endonuclease_7"/>
</dbReference>
<dbReference type="GO" id="GO:0004519">
    <property type="term" value="F:endonuclease activity"/>
    <property type="evidence" value="ECO:0007669"/>
    <property type="project" value="UniProtKB-KW"/>
</dbReference>
<dbReference type="Proteomes" id="UP001592528">
    <property type="component" value="Unassembled WGS sequence"/>
</dbReference>
<proteinExistence type="predicted"/>
<dbReference type="InterPro" id="IPR038563">
    <property type="entry name" value="Endonuclease_7_sf"/>
</dbReference>